<dbReference type="InterPro" id="IPR027417">
    <property type="entry name" value="P-loop_NTPase"/>
</dbReference>
<dbReference type="AlphaFoldDB" id="A0A9P8W524"/>
<dbReference type="EMBL" id="JAGPYM010000010">
    <property type="protein sequence ID" value="KAH6889765.1"/>
    <property type="molecule type" value="Genomic_DNA"/>
</dbReference>
<organism evidence="2 3">
    <name type="scientific">Thelonectria olida</name>
    <dbReference type="NCBI Taxonomy" id="1576542"/>
    <lineage>
        <taxon>Eukaryota</taxon>
        <taxon>Fungi</taxon>
        <taxon>Dikarya</taxon>
        <taxon>Ascomycota</taxon>
        <taxon>Pezizomycotina</taxon>
        <taxon>Sordariomycetes</taxon>
        <taxon>Hypocreomycetidae</taxon>
        <taxon>Hypocreales</taxon>
        <taxon>Nectriaceae</taxon>
        <taxon>Thelonectria</taxon>
    </lineage>
</organism>
<comment type="caution">
    <text evidence="2">The sequence shown here is derived from an EMBL/GenBank/DDBJ whole genome shotgun (WGS) entry which is preliminary data.</text>
</comment>
<dbReference type="InterPro" id="IPR038727">
    <property type="entry name" value="NadR/Ttd14_AAA_dom"/>
</dbReference>
<protein>
    <submittedName>
        <fullName evidence="2">AAA domain-containing protein</fullName>
    </submittedName>
</protein>
<proteinExistence type="predicted"/>
<reference evidence="2 3" key="1">
    <citation type="journal article" date="2021" name="Nat. Commun.">
        <title>Genetic determinants of endophytism in the Arabidopsis root mycobiome.</title>
        <authorList>
            <person name="Mesny F."/>
            <person name="Miyauchi S."/>
            <person name="Thiergart T."/>
            <person name="Pickel B."/>
            <person name="Atanasova L."/>
            <person name="Karlsson M."/>
            <person name="Huettel B."/>
            <person name="Barry K.W."/>
            <person name="Haridas S."/>
            <person name="Chen C."/>
            <person name="Bauer D."/>
            <person name="Andreopoulos W."/>
            <person name="Pangilinan J."/>
            <person name="LaButti K."/>
            <person name="Riley R."/>
            <person name="Lipzen A."/>
            <person name="Clum A."/>
            <person name="Drula E."/>
            <person name="Henrissat B."/>
            <person name="Kohler A."/>
            <person name="Grigoriev I.V."/>
            <person name="Martin F.M."/>
            <person name="Hacquard S."/>
        </authorList>
    </citation>
    <scope>NUCLEOTIDE SEQUENCE [LARGE SCALE GENOMIC DNA]</scope>
    <source>
        <strain evidence="2 3">MPI-CAGE-CH-0241</strain>
    </source>
</reference>
<sequence length="224" mass="25671">MSHREPVNIYIVGAQCTGKTTLFNALWPSFRSSHDTVSPPGIIEERARIVHKVHKFTADDIISSSDRCLQLQSLILHAQHDAETEALRDSQWIISDRSGLDPIVYAHRHLGPKTAANMMKSAAWRELRPRMEKSLIFVCEPGADWLVDDGLRLVPRDREDWDGIHRDFCQVLEQTGLRYEIVPCEMLGIGERMAFVWSKWREAMGDDRNDLINKVNRATRGDPQ</sequence>
<dbReference type="Pfam" id="PF13521">
    <property type="entry name" value="AAA_28"/>
    <property type="match status" value="1"/>
</dbReference>
<gene>
    <name evidence="2" type="ORF">B0T10DRAFT_40244</name>
</gene>
<dbReference type="Proteomes" id="UP000777438">
    <property type="component" value="Unassembled WGS sequence"/>
</dbReference>
<evidence type="ECO:0000313" key="3">
    <source>
        <dbReference type="Proteomes" id="UP000777438"/>
    </source>
</evidence>
<keyword evidence="3" id="KW-1185">Reference proteome</keyword>
<evidence type="ECO:0000259" key="1">
    <source>
        <dbReference type="Pfam" id="PF13521"/>
    </source>
</evidence>
<evidence type="ECO:0000313" key="2">
    <source>
        <dbReference type="EMBL" id="KAH6889765.1"/>
    </source>
</evidence>
<dbReference type="SUPFAM" id="SSF52540">
    <property type="entry name" value="P-loop containing nucleoside triphosphate hydrolases"/>
    <property type="match status" value="1"/>
</dbReference>
<accession>A0A9P8W524</accession>
<name>A0A9P8W524_9HYPO</name>
<dbReference type="OrthoDB" id="6118920at2759"/>
<dbReference type="Gene3D" id="3.40.50.300">
    <property type="entry name" value="P-loop containing nucleotide triphosphate hydrolases"/>
    <property type="match status" value="1"/>
</dbReference>
<feature type="domain" description="NadR/Ttd14 AAA" evidence="1">
    <location>
        <begin position="9"/>
        <end position="183"/>
    </location>
</feature>